<feature type="transmembrane region" description="Helical" evidence="1">
    <location>
        <begin position="12"/>
        <end position="29"/>
    </location>
</feature>
<gene>
    <name evidence="2" type="ORF">NCTC11048_00478</name>
</gene>
<keyword evidence="3" id="KW-1185">Reference proteome</keyword>
<proteinExistence type="predicted"/>
<protein>
    <submittedName>
        <fullName evidence="2">Uncharacterized protein</fullName>
    </submittedName>
</protein>
<reference evidence="2 3" key="1">
    <citation type="submission" date="2018-06" db="EMBL/GenBank/DDBJ databases">
        <authorList>
            <consortium name="Pathogen Informatics"/>
            <person name="Doyle S."/>
        </authorList>
    </citation>
    <scope>NUCLEOTIDE SEQUENCE [LARGE SCALE GENOMIC DNA]</scope>
    <source>
        <strain evidence="3">NCTC 11048</strain>
    </source>
</reference>
<evidence type="ECO:0000313" key="2">
    <source>
        <dbReference type="EMBL" id="SUM45494.1"/>
    </source>
</evidence>
<keyword evidence="1" id="KW-0812">Transmembrane</keyword>
<keyword evidence="1" id="KW-1133">Transmembrane helix</keyword>
<dbReference type="EMBL" id="UHDP01000003">
    <property type="protein sequence ID" value="SUM45494.1"/>
    <property type="molecule type" value="Genomic_DNA"/>
</dbReference>
<evidence type="ECO:0000256" key="1">
    <source>
        <dbReference type="SAM" id="Phobius"/>
    </source>
</evidence>
<keyword evidence="1" id="KW-0472">Membrane</keyword>
<dbReference type="Proteomes" id="UP000255549">
    <property type="component" value="Unassembled WGS sequence"/>
</dbReference>
<name>A0A380G2V2_STAIN</name>
<organism evidence="2 3">
    <name type="scientific">Staphylococcus intermedius NCTC 11048</name>
    <dbReference type="NCBI Taxonomy" id="1141106"/>
    <lineage>
        <taxon>Bacteria</taxon>
        <taxon>Bacillati</taxon>
        <taxon>Bacillota</taxon>
        <taxon>Bacilli</taxon>
        <taxon>Bacillales</taxon>
        <taxon>Staphylococcaceae</taxon>
        <taxon>Staphylococcus</taxon>
        <taxon>Staphylococcus intermedius group</taxon>
    </lineage>
</organism>
<sequence>MKEKNVKKFPDAIVIIFTMSIIAVLINYGT</sequence>
<evidence type="ECO:0000313" key="3">
    <source>
        <dbReference type="Proteomes" id="UP000255549"/>
    </source>
</evidence>
<accession>A0A380G2V2</accession>
<dbReference type="AlphaFoldDB" id="A0A380G2V2"/>